<protein>
    <submittedName>
        <fullName evidence="2">Nuclear receptor coactivator 5</fullName>
    </submittedName>
</protein>
<dbReference type="InterPro" id="IPR036621">
    <property type="entry name" value="Anticodon-bd_dom_sf"/>
</dbReference>
<proteinExistence type="predicted"/>
<dbReference type="InterPro" id="IPR052600">
    <property type="entry name" value="Nuc_rcpt_coact/corep"/>
</dbReference>
<feature type="compositionally biased region" description="Basic and acidic residues" evidence="1">
    <location>
        <begin position="49"/>
        <end position="65"/>
    </location>
</feature>
<dbReference type="Proteomes" id="UP000281406">
    <property type="component" value="Unassembled WGS sequence"/>
</dbReference>
<sequence length="540" mass="58710">MSSWAQKAGGRRPPLKGGSVPKPLFRRPPYPMREDRKDDLPPSESFESLEERTDYSGTADYEHSPHQSSAVSPEEYEASVQRTAVYEKFFQQLHGDGARQPADCVVLSVNNQNVDYPKSIGQCLQERGLSVEMLYLQVESGLTRALQDVRSDGSPLCILVEQTNVTLSSCTVIIFSESLKIHRNMPKEQAMEFVLVEFGRLSGSRRVLDPTEAAARAAELTEDYLERGKLEHHTVPSATRHLLFLLAEGLHLYPEELSTLTEYLQNRQDHLQVSSAEVESEVAPVINSLPPGLGKPPPLLPAGSGPPPREQTNPPSGSGDAPPGHHMGLQGSYPKTKPPPLLSMHNLKPPSHRPTAPHSLLPPRAPSVTHGPSFSPQPSRGPAPTHSLDKPQPLLGPAPTHRPSPTRAPLLDTPPLGFQSSRGLLQHPGSHGLLKTPLICGPPPQNGPRGPRVPPPSLRSLHMGASTGQHHTELLYAAVSEIFIRNLEPFTRICARTDEVEGTLKCSRAVSPNLRSCSAPLPRVPVCTRHQHGCLGPGSL</sequence>
<comment type="caution">
    <text evidence="2">The sequence shown here is derived from an EMBL/GenBank/DDBJ whole genome shotgun (WGS) entry which is preliminary data.</text>
</comment>
<feature type="compositionally biased region" description="Pro residues" evidence="1">
    <location>
        <begin position="293"/>
        <end position="309"/>
    </location>
</feature>
<evidence type="ECO:0000313" key="2">
    <source>
        <dbReference type="EMBL" id="ROL43307.1"/>
    </source>
</evidence>
<dbReference type="AlphaFoldDB" id="A0A3N0YAT7"/>
<reference evidence="2 3" key="1">
    <citation type="submission" date="2018-10" db="EMBL/GenBank/DDBJ databases">
        <title>Genome assembly for a Yunnan-Guizhou Plateau 3E fish, Anabarilius grahami (Regan), and its evolutionary and genetic applications.</title>
        <authorList>
            <person name="Jiang W."/>
        </authorList>
    </citation>
    <scope>NUCLEOTIDE SEQUENCE [LARGE SCALE GENOMIC DNA]</scope>
    <source>
        <strain evidence="2">AG-KIZ</strain>
        <tissue evidence="2">Muscle</tissue>
    </source>
</reference>
<dbReference type="PANTHER" id="PTHR23295">
    <property type="entry name" value="NUCLEAR RECEPTOR COACTIVATOR 5-RELATED"/>
    <property type="match status" value="1"/>
</dbReference>
<feature type="region of interest" description="Disordered" evidence="1">
    <location>
        <begin position="1"/>
        <end position="76"/>
    </location>
</feature>
<keyword evidence="3" id="KW-1185">Reference proteome</keyword>
<accession>A0A3N0YAT7</accession>
<name>A0A3N0YAT7_ANAGA</name>
<evidence type="ECO:0000256" key="1">
    <source>
        <dbReference type="SAM" id="MobiDB-lite"/>
    </source>
</evidence>
<dbReference type="OrthoDB" id="10044938at2759"/>
<gene>
    <name evidence="2" type="ORF">DPX16_17128</name>
</gene>
<keyword evidence="2" id="KW-0675">Receptor</keyword>
<dbReference type="SUPFAM" id="SSF52954">
    <property type="entry name" value="Class II aaRS ABD-related"/>
    <property type="match status" value="1"/>
</dbReference>
<evidence type="ECO:0000313" key="3">
    <source>
        <dbReference type="Proteomes" id="UP000281406"/>
    </source>
</evidence>
<dbReference type="Gene3D" id="3.40.50.800">
    <property type="entry name" value="Anticodon-binding domain"/>
    <property type="match status" value="1"/>
</dbReference>
<feature type="region of interest" description="Disordered" evidence="1">
    <location>
        <begin position="286"/>
        <end position="431"/>
    </location>
</feature>
<dbReference type="EMBL" id="RJVU01048406">
    <property type="protein sequence ID" value="ROL43307.1"/>
    <property type="molecule type" value="Genomic_DNA"/>
</dbReference>
<dbReference type="PANTHER" id="PTHR23295:SF5">
    <property type="entry name" value="SI:CH211-216L23.2"/>
    <property type="match status" value="1"/>
</dbReference>
<organism evidence="2 3">
    <name type="scientific">Anabarilius grahami</name>
    <name type="common">Kanglang fish</name>
    <name type="synonym">Barilius grahami</name>
    <dbReference type="NCBI Taxonomy" id="495550"/>
    <lineage>
        <taxon>Eukaryota</taxon>
        <taxon>Metazoa</taxon>
        <taxon>Chordata</taxon>
        <taxon>Craniata</taxon>
        <taxon>Vertebrata</taxon>
        <taxon>Euteleostomi</taxon>
        <taxon>Actinopterygii</taxon>
        <taxon>Neopterygii</taxon>
        <taxon>Teleostei</taxon>
        <taxon>Ostariophysi</taxon>
        <taxon>Cypriniformes</taxon>
        <taxon>Xenocyprididae</taxon>
        <taxon>Xenocypridinae</taxon>
        <taxon>Xenocypridinae incertae sedis</taxon>
        <taxon>Anabarilius</taxon>
    </lineage>
</organism>